<name>A0ABP0T7B8_9BRYO</name>
<dbReference type="Proteomes" id="UP001497512">
    <property type="component" value="Chromosome 1"/>
</dbReference>
<gene>
    <name evidence="2" type="ORF">CSSPTR1EN2_LOCUS50</name>
</gene>
<keyword evidence="1" id="KW-1133">Transmembrane helix</keyword>
<evidence type="ECO:0000313" key="3">
    <source>
        <dbReference type="Proteomes" id="UP001497512"/>
    </source>
</evidence>
<evidence type="ECO:0000256" key="1">
    <source>
        <dbReference type="SAM" id="Phobius"/>
    </source>
</evidence>
<dbReference type="EMBL" id="OZ019893">
    <property type="protein sequence ID" value="CAK9189399.1"/>
    <property type="molecule type" value="Genomic_DNA"/>
</dbReference>
<keyword evidence="1" id="KW-0812">Transmembrane</keyword>
<dbReference type="PANTHER" id="PTHR33417">
    <property type="entry name" value="G-BOX BINDING PROTEIN"/>
    <property type="match status" value="1"/>
</dbReference>
<proteinExistence type="predicted"/>
<keyword evidence="1" id="KW-0472">Membrane</keyword>
<sequence>MGKPLTWAQRWVVPEVYPVVAVLGTALSLCIFSMGRNLSINPDVRINRDDRAAGVLENYREGKAYKDHGFRRYLKDVKPSAFSRYFSDPKCLKKILLLHHFYPLVFFFEFAICCTFVYLHKKLSLLDAPLMPQKPN</sequence>
<keyword evidence="3" id="KW-1185">Reference proteome</keyword>
<accession>A0ABP0T7B8</accession>
<reference evidence="2 3" key="1">
    <citation type="submission" date="2024-02" db="EMBL/GenBank/DDBJ databases">
        <authorList>
            <consortium name="ELIXIR-Norway"/>
            <consortium name="Elixir Norway"/>
        </authorList>
    </citation>
    <scope>NUCLEOTIDE SEQUENCE [LARGE SCALE GENOMIC DNA]</scope>
</reference>
<organism evidence="2 3">
    <name type="scientific">Sphagnum troendelagicum</name>
    <dbReference type="NCBI Taxonomy" id="128251"/>
    <lineage>
        <taxon>Eukaryota</taxon>
        <taxon>Viridiplantae</taxon>
        <taxon>Streptophyta</taxon>
        <taxon>Embryophyta</taxon>
        <taxon>Bryophyta</taxon>
        <taxon>Sphagnophytina</taxon>
        <taxon>Sphagnopsida</taxon>
        <taxon>Sphagnales</taxon>
        <taxon>Sphagnaceae</taxon>
        <taxon>Sphagnum</taxon>
    </lineage>
</organism>
<feature type="transmembrane region" description="Helical" evidence="1">
    <location>
        <begin position="101"/>
        <end position="119"/>
    </location>
</feature>
<dbReference type="InterPro" id="IPR010530">
    <property type="entry name" value="B12D"/>
</dbReference>
<protein>
    <submittedName>
        <fullName evidence="2">Uncharacterized protein</fullName>
    </submittedName>
</protein>
<dbReference type="Pfam" id="PF06522">
    <property type="entry name" value="B12D"/>
    <property type="match status" value="1"/>
</dbReference>
<feature type="transmembrane region" description="Helical" evidence="1">
    <location>
        <begin position="16"/>
        <end position="35"/>
    </location>
</feature>
<evidence type="ECO:0000313" key="2">
    <source>
        <dbReference type="EMBL" id="CAK9189399.1"/>
    </source>
</evidence>